<dbReference type="GO" id="GO:0016787">
    <property type="term" value="F:hydrolase activity"/>
    <property type="evidence" value="ECO:0007669"/>
    <property type="project" value="UniProtKB-UniRule"/>
</dbReference>
<feature type="active site" description="Proton acceptor" evidence="4">
    <location>
        <position position="188"/>
    </location>
</feature>
<feature type="active site" description="Nucleophile" evidence="4">
    <location>
        <position position="42"/>
    </location>
</feature>
<dbReference type="GO" id="GO:0016042">
    <property type="term" value="P:lipid catabolic process"/>
    <property type="evidence" value="ECO:0007669"/>
    <property type="project" value="UniProtKB-UniRule"/>
</dbReference>
<dbReference type="PANTHER" id="PTHR14226">
    <property type="entry name" value="NEUROPATHY TARGET ESTERASE/SWISS CHEESE D.MELANOGASTER"/>
    <property type="match status" value="1"/>
</dbReference>
<name>A0A9X1YLU3_9BURK</name>
<comment type="caution">
    <text evidence="6">The sequence shown here is derived from an EMBL/GenBank/DDBJ whole genome shotgun (WGS) entry which is preliminary data.</text>
</comment>
<accession>A0A9X1YLU3</accession>
<feature type="domain" description="PNPLA" evidence="5">
    <location>
        <begin position="8"/>
        <end position="201"/>
    </location>
</feature>
<sequence>MSAPRLNLALQGGGAHGAFTWGVLDALLEDGRFAFDGLSGTSAGAMNAVVMAQGWMDGGRDGARAALRRFWTALGDTMPPGVTRQDVDGGVHLTPMVKMWMAWAHYVTPAQFNPLDVNPLRTLLAEQVDFERLRRGCPFRLFVAATHADSGRLRMFDARELSIDALLASGCLPTVFHAPRIDGQTYWDGGYAGNPAVFPLLRGGRAADTLLVLLSPLEWPPAQPTDTARALHARVAEIAFTAAFRREMQALAHERAERVPRVHRAWHRWLPRTLGGDPPEHRFHLVEAGPALENLAGETRLAVSAKFFETLHLLGREAATRWLARHADAVGRRDSVDLAAKFG</sequence>
<feature type="short sequence motif" description="GXGXXG" evidence="4">
    <location>
        <begin position="12"/>
        <end position="17"/>
    </location>
</feature>
<organism evidence="6 7">
    <name type="scientific">Scleromatobacter humisilvae</name>
    <dbReference type="NCBI Taxonomy" id="2897159"/>
    <lineage>
        <taxon>Bacteria</taxon>
        <taxon>Pseudomonadati</taxon>
        <taxon>Pseudomonadota</taxon>
        <taxon>Betaproteobacteria</taxon>
        <taxon>Burkholderiales</taxon>
        <taxon>Sphaerotilaceae</taxon>
        <taxon>Scleromatobacter</taxon>
    </lineage>
</organism>
<dbReference type="SUPFAM" id="SSF52151">
    <property type="entry name" value="FabD/lysophospholipase-like"/>
    <property type="match status" value="1"/>
</dbReference>
<evidence type="ECO:0000256" key="2">
    <source>
        <dbReference type="ARBA" id="ARBA00022963"/>
    </source>
</evidence>
<dbReference type="RefSeq" id="WP_275684181.1">
    <property type="nucleotide sequence ID" value="NZ_JAJLJH010000007.1"/>
</dbReference>
<evidence type="ECO:0000259" key="5">
    <source>
        <dbReference type="PROSITE" id="PS51635"/>
    </source>
</evidence>
<reference evidence="6" key="1">
    <citation type="submission" date="2021-11" db="EMBL/GenBank/DDBJ databases">
        <title>BS-T2-15 a new species belonging to the Comamonadaceae family isolated from the soil of a French oak forest.</title>
        <authorList>
            <person name="Mieszkin S."/>
            <person name="Alain K."/>
        </authorList>
    </citation>
    <scope>NUCLEOTIDE SEQUENCE</scope>
    <source>
        <strain evidence="6">BS-T2-15</strain>
    </source>
</reference>
<dbReference type="AlphaFoldDB" id="A0A9X1YLU3"/>
<keyword evidence="7" id="KW-1185">Reference proteome</keyword>
<evidence type="ECO:0000256" key="3">
    <source>
        <dbReference type="ARBA" id="ARBA00023098"/>
    </source>
</evidence>
<gene>
    <name evidence="6" type="ORF">LPC04_20725</name>
</gene>
<dbReference type="Pfam" id="PF01734">
    <property type="entry name" value="Patatin"/>
    <property type="match status" value="1"/>
</dbReference>
<evidence type="ECO:0000256" key="4">
    <source>
        <dbReference type="PROSITE-ProRule" id="PRU01161"/>
    </source>
</evidence>
<evidence type="ECO:0000256" key="1">
    <source>
        <dbReference type="ARBA" id="ARBA00022801"/>
    </source>
</evidence>
<dbReference type="PANTHER" id="PTHR14226:SF78">
    <property type="entry name" value="SLR0060 PROTEIN"/>
    <property type="match status" value="1"/>
</dbReference>
<dbReference type="EMBL" id="JAJLJH010000007">
    <property type="protein sequence ID" value="MCK9688137.1"/>
    <property type="molecule type" value="Genomic_DNA"/>
</dbReference>
<evidence type="ECO:0000313" key="6">
    <source>
        <dbReference type="EMBL" id="MCK9688137.1"/>
    </source>
</evidence>
<dbReference type="Proteomes" id="UP001139353">
    <property type="component" value="Unassembled WGS sequence"/>
</dbReference>
<keyword evidence="2 4" id="KW-0442">Lipid degradation</keyword>
<dbReference type="PROSITE" id="PS51635">
    <property type="entry name" value="PNPLA"/>
    <property type="match status" value="1"/>
</dbReference>
<protein>
    <submittedName>
        <fullName evidence="6">Patatin-like phospholipase family protein</fullName>
    </submittedName>
</protein>
<feature type="short sequence motif" description="GXSXG" evidence="4">
    <location>
        <begin position="40"/>
        <end position="44"/>
    </location>
</feature>
<feature type="short sequence motif" description="DGA/G" evidence="4">
    <location>
        <begin position="188"/>
        <end position="190"/>
    </location>
</feature>
<dbReference type="InterPro" id="IPR002641">
    <property type="entry name" value="PNPLA_dom"/>
</dbReference>
<evidence type="ECO:0000313" key="7">
    <source>
        <dbReference type="Proteomes" id="UP001139353"/>
    </source>
</evidence>
<dbReference type="InterPro" id="IPR016035">
    <property type="entry name" value="Acyl_Trfase/lysoPLipase"/>
</dbReference>
<dbReference type="InterPro" id="IPR050301">
    <property type="entry name" value="NTE"/>
</dbReference>
<dbReference type="Gene3D" id="3.40.1090.10">
    <property type="entry name" value="Cytosolic phospholipase A2 catalytic domain"/>
    <property type="match status" value="2"/>
</dbReference>
<keyword evidence="1 4" id="KW-0378">Hydrolase</keyword>
<keyword evidence="3 4" id="KW-0443">Lipid metabolism</keyword>
<proteinExistence type="predicted"/>